<evidence type="ECO:0000256" key="1">
    <source>
        <dbReference type="ARBA" id="ARBA00004370"/>
    </source>
</evidence>
<keyword evidence="2 5" id="KW-0812">Transmembrane</keyword>
<dbReference type="EMBL" id="ADBV01013940">
    <property type="protein sequence ID" value="EJW73503.1"/>
    <property type="molecule type" value="Genomic_DNA"/>
</dbReference>
<keyword evidence="4 5" id="KW-0472">Membrane</keyword>
<dbReference type="AlphaFoldDB" id="J9DV06"/>
<gene>
    <name evidence="6" type="ORF">WUBG_15593</name>
</gene>
<dbReference type="GO" id="GO:0016020">
    <property type="term" value="C:membrane"/>
    <property type="evidence" value="ECO:0007669"/>
    <property type="project" value="UniProtKB-SubCell"/>
</dbReference>
<evidence type="ECO:0000256" key="2">
    <source>
        <dbReference type="ARBA" id="ARBA00022692"/>
    </source>
</evidence>
<dbReference type="SUPFAM" id="SSF81321">
    <property type="entry name" value="Family A G protein-coupled receptor-like"/>
    <property type="match status" value="1"/>
</dbReference>
<evidence type="ECO:0000313" key="7">
    <source>
        <dbReference type="Proteomes" id="UP000004810"/>
    </source>
</evidence>
<feature type="transmembrane region" description="Helical" evidence="5">
    <location>
        <begin position="46"/>
        <end position="63"/>
    </location>
</feature>
<proteinExistence type="predicted"/>
<comment type="subcellular location">
    <subcellularLocation>
        <location evidence="1">Membrane</location>
    </subcellularLocation>
</comment>
<name>J9DV06_WUCBA</name>
<dbReference type="GO" id="GO:0004930">
    <property type="term" value="F:G protein-coupled receptor activity"/>
    <property type="evidence" value="ECO:0007669"/>
    <property type="project" value="InterPro"/>
</dbReference>
<feature type="transmembrane region" description="Helical" evidence="5">
    <location>
        <begin position="12"/>
        <end position="40"/>
    </location>
</feature>
<protein>
    <recommendedName>
        <fullName evidence="8">G-protein coupled receptors family 1 profile domain-containing protein</fullName>
    </recommendedName>
</protein>
<evidence type="ECO:0000256" key="3">
    <source>
        <dbReference type="ARBA" id="ARBA00022989"/>
    </source>
</evidence>
<dbReference type="Proteomes" id="UP000004810">
    <property type="component" value="Unassembled WGS sequence"/>
</dbReference>
<feature type="non-terminal residue" evidence="6">
    <location>
        <position position="1"/>
    </location>
</feature>
<organism evidence="6 7">
    <name type="scientific">Wuchereria bancrofti</name>
    <dbReference type="NCBI Taxonomy" id="6293"/>
    <lineage>
        <taxon>Eukaryota</taxon>
        <taxon>Metazoa</taxon>
        <taxon>Ecdysozoa</taxon>
        <taxon>Nematoda</taxon>
        <taxon>Chromadorea</taxon>
        <taxon>Rhabditida</taxon>
        <taxon>Spirurina</taxon>
        <taxon>Spiruromorpha</taxon>
        <taxon>Filarioidea</taxon>
        <taxon>Onchocercidae</taxon>
        <taxon>Wuchereria</taxon>
    </lineage>
</organism>
<feature type="non-terminal residue" evidence="6">
    <location>
        <position position="64"/>
    </location>
</feature>
<sequence>DKFRDPSMDIRVIVPFAIAYLLIFILGVIGNILVICLTLSDRKLQTVQVFICHFLFSDNIIILS</sequence>
<evidence type="ECO:0000256" key="5">
    <source>
        <dbReference type="SAM" id="Phobius"/>
    </source>
</evidence>
<dbReference type="InterPro" id="IPR000276">
    <property type="entry name" value="GPCR_Rhodpsn"/>
</dbReference>
<dbReference type="PRINTS" id="PR00237">
    <property type="entry name" value="GPCRRHODOPSN"/>
</dbReference>
<accession>J9DV06</accession>
<keyword evidence="3 5" id="KW-1133">Transmembrane helix</keyword>
<evidence type="ECO:0000256" key="4">
    <source>
        <dbReference type="ARBA" id="ARBA00023136"/>
    </source>
</evidence>
<dbReference type="Gene3D" id="1.20.1070.10">
    <property type="entry name" value="Rhodopsin 7-helix transmembrane proteins"/>
    <property type="match status" value="1"/>
</dbReference>
<comment type="caution">
    <text evidence="6">The sequence shown here is derived from an EMBL/GenBank/DDBJ whole genome shotgun (WGS) entry which is preliminary data.</text>
</comment>
<reference evidence="7" key="1">
    <citation type="submission" date="2012-08" db="EMBL/GenBank/DDBJ databases">
        <title>The Genome Sequence of Wuchereria bancrofti.</title>
        <authorList>
            <person name="Nutman T.B."/>
            <person name="Fink D.L."/>
            <person name="Russ C."/>
            <person name="Young S."/>
            <person name="Zeng Q."/>
            <person name="Koehrsen M."/>
            <person name="Alvarado L."/>
            <person name="Berlin A."/>
            <person name="Chapman S.B."/>
            <person name="Chen Z."/>
            <person name="Freedman E."/>
            <person name="Gellesch M."/>
            <person name="Goldberg J."/>
            <person name="Griggs A."/>
            <person name="Gujja S."/>
            <person name="Heilman E.R."/>
            <person name="Heiman D."/>
            <person name="Hepburn T."/>
            <person name="Howarth C."/>
            <person name="Jen D."/>
            <person name="Larson L."/>
            <person name="Lewis B."/>
            <person name="Mehta T."/>
            <person name="Park D."/>
            <person name="Pearson M."/>
            <person name="Roberts A."/>
            <person name="Saif S."/>
            <person name="Shea T."/>
            <person name="Shenoy N."/>
            <person name="Sisk P."/>
            <person name="Stolte C."/>
            <person name="Sykes S."/>
            <person name="Walk T."/>
            <person name="White J."/>
            <person name="Yandava C."/>
            <person name="Haas B."/>
            <person name="Henn M.R."/>
            <person name="Nusbaum C."/>
            <person name="Birren B."/>
        </authorList>
    </citation>
    <scope>NUCLEOTIDE SEQUENCE [LARGE SCALE GENOMIC DNA]</scope>
    <source>
        <strain evidence="7">NA</strain>
    </source>
</reference>
<evidence type="ECO:0000313" key="6">
    <source>
        <dbReference type="EMBL" id="EJW73503.1"/>
    </source>
</evidence>
<evidence type="ECO:0008006" key="8">
    <source>
        <dbReference type="Google" id="ProtNLM"/>
    </source>
</evidence>